<feature type="domain" description="Rho-GAP" evidence="2">
    <location>
        <begin position="114"/>
        <end position="379"/>
    </location>
</feature>
<dbReference type="HOGENOM" id="CLU_262393_0_0_1"/>
<feature type="compositionally biased region" description="Gly residues" evidence="1">
    <location>
        <begin position="945"/>
        <end position="955"/>
    </location>
</feature>
<organism evidence="3">
    <name type="scientific">Gaeumannomyces tritici (strain R3-111a-1)</name>
    <name type="common">Wheat and barley take-all root rot fungus</name>
    <name type="synonym">Gaeumannomyces graminis var. tritici</name>
    <dbReference type="NCBI Taxonomy" id="644352"/>
    <lineage>
        <taxon>Eukaryota</taxon>
        <taxon>Fungi</taxon>
        <taxon>Dikarya</taxon>
        <taxon>Ascomycota</taxon>
        <taxon>Pezizomycotina</taxon>
        <taxon>Sordariomycetes</taxon>
        <taxon>Sordariomycetidae</taxon>
        <taxon>Magnaporthales</taxon>
        <taxon>Magnaporthaceae</taxon>
        <taxon>Gaeumannomyces</taxon>
    </lineage>
</organism>
<reference evidence="4" key="4">
    <citation type="journal article" date="2015" name="G3 (Bethesda)">
        <title>Genome sequences of three phytopathogenic species of the Magnaporthaceae family of fungi.</title>
        <authorList>
            <person name="Okagaki L.H."/>
            <person name="Nunes C.C."/>
            <person name="Sailsbery J."/>
            <person name="Clay B."/>
            <person name="Brown D."/>
            <person name="John T."/>
            <person name="Oh Y."/>
            <person name="Young N."/>
            <person name="Fitzgerald M."/>
            <person name="Haas B.J."/>
            <person name="Zeng Q."/>
            <person name="Young S."/>
            <person name="Adiconis X."/>
            <person name="Fan L."/>
            <person name="Levin J.Z."/>
            <person name="Mitchell T.K."/>
            <person name="Okubara P.A."/>
            <person name="Farman M.L."/>
            <person name="Kohn L.M."/>
            <person name="Birren B."/>
            <person name="Ma L.-J."/>
            <person name="Dean R.A."/>
        </authorList>
    </citation>
    <scope>NUCLEOTIDE SEQUENCE</scope>
    <source>
        <strain evidence="4">R3-111a-1</strain>
    </source>
</reference>
<reference evidence="3" key="3">
    <citation type="submission" date="2010-09" db="EMBL/GenBank/DDBJ databases">
        <title>Annotation of Gaeumannomyces graminis var. tritici R3-111a-1.</title>
        <authorList>
            <consortium name="The Broad Institute Genome Sequencing Platform"/>
            <person name="Ma L.-J."/>
            <person name="Dead R."/>
            <person name="Young S.K."/>
            <person name="Zeng Q."/>
            <person name="Gargeya S."/>
            <person name="Fitzgerald M."/>
            <person name="Haas B."/>
            <person name="Abouelleil A."/>
            <person name="Alvarado L."/>
            <person name="Arachchi H.M."/>
            <person name="Berlin A."/>
            <person name="Brown A."/>
            <person name="Chapman S.B."/>
            <person name="Chen Z."/>
            <person name="Dunbar C."/>
            <person name="Freedman E."/>
            <person name="Gearin G."/>
            <person name="Gellesch M."/>
            <person name="Goldberg J."/>
            <person name="Griggs A."/>
            <person name="Gujja S."/>
            <person name="Heiman D."/>
            <person name="Howarth C."/>
            <person name="Larson L."/>
            <person name="Lui A."/>
            <person name="MacDonald P.J.P."/>
            <person name="Mehta T."/>
            <person name="Montmayeur A."/>
            <person name="Murphy C."/>
            <person name="Neiman D."/>
            <person name="Pearson M."/>
            <person name="Priest M."/>
            <person name="Roberts A."/>
            <person name="Saif S."/>
            <person name="Shea T."/>
            <person name="Shenoy N."/>
            <person name="Sisk P."/>
            <person name="Stolte C."/>
            <person name="Sykes S."/>
            <person name="Yandava C."/>
            <person name="Wortman J."/>
            <person name="Nusbaum C."/>
            <person name="Birren B."/>
        </authorList>
    </citation>
    <scope>NUCLEOTIDE SEQUENCE</scope>
    <source>
        <strain evidence="3">R3-111a-1</strain>
    </source>
</reference>
<reference evidence="5" key="1">
    <citation type="submission" date="2010-07" db="EMBL/GenBank/DDBJ databases">
        <title>The genome sequence of Gaeumannomyces graminis var. tritici strain R3-111a-1.</title>
        <authorList>
            <consortium name="The Broad Institute Genome Sequencing Platform"/>
            <person name="Ma L.-J."/>
            <person name="Dead R."/>
            <person name="Young S."/>
            <person name="Zeng Q."/>
            <person name="Koehrsen M."/>
            <person name="Alvarado L."/>
            <person name="Berlin A."/>
            <person name="Chapman S.B."/>
            <person name="Chen Z."/>
            <person name="Freedman E."/>
            <person name="Gellesch M."/>
            <person name="Goldberg J."/>
            <person name="Griggs A."/>
            <person name="Gujja S."/>
            <person name="Heilman E.R."/>
            <person name="Heiman D."/>
            <person name="Hepburn T."/>
            <person name="Howarth C."/>
            <person name="Jen D."/>
            <person name="Larson L."/>
            <person name="Mehta T."/>
            <person name="Neiman D."/>
            <person name="Pearson M."/>
            <person name="Roberts A."/>
            <person name="Saif S."/>
            <person name="Shea T."/>
            <person name="Shenoy N."/>
            <person name="Sisk P."/>
            <person name="Stolte C."/>
            <person name="Sykes S."/>
            <person name="Walk T."/>
            <person name="White J."/>
            <person name="Yandava C."/>
            <person name="Haas B."/>
            <person name="Nusbaum C."/>
            <person name="Birren B."/>
        </authorList>
    </citation>
    <scope>NUCLEOTIDE SEQUENCE [LARGE SCALE GENOMIC DNA]</scope>
    <source>
        <strain evidence="5">R3-111a-1</strain>
    </source>
</reference>
<feature type="region of interest" description="Disordered" evidence="1">
    <location>
        <begin position="54"/>
        <end position="75"/>
    </location>
</feature>
<feature type="region of interest" description="Disordered" evidence="1">
    <location>
        <begin position="407"/>
        <end position="487"/>
    </location>
</feature>
<dbReference type="Gene3D" id="1.10.555.10">
    <property type="entry name" value="Rho GTPase activation protein"/>
    <property type="match status" value="1"/>
</dbReference>
<dbReference type="GO" id="GO:0007165">
    <property type="term" value="P:signal transduction"/>
    <property type="evidence" value="ECO:0007669"/>
    <property type="project" value="InterPro"/>
</dbReference>
<sequence>MALLSDTDDVDDRTCFFEEYNRLASKYGIRPLVPEVFDDTPSVAEVAPPGKKKWFSRKRDASSSRTTSGKSDKTLGHKASISDLHLGLGAQGKRESPKDKSLQTLVTLCGKSFFYLPTEYTPGCLIIPTCLRATGQYLAQNGPQEKGLFRVPGSVRAVNALYDYYCADNDGGGTISGTVRTPNLPSHLDFGVHDVASTFKKLLGGLPGGILGSLSVFDALVAIRGQLDGGLETNRTRQTRLRARLIALAIATLRSHYQRELVCAVFGLLCLVGRAAETAPREDDCGRPLPTSDLMGYNALGIIFGPLLVGGLIDRWSTDTTVPSAGPMHLHPALPPRKDRGKRRAISDGKRPVTPVTIDKILIANSIAEMVIANWRDVVRHLKSTNSTIHNDPALALPREAPVRALRSSASESALGTLSRRTRLEKSDESQETPSENLAIKKQRVNPTPRMVPFVRRTSPRLDSATGGRRKQNGDTDATEATPRVGRLVTVTSTPYVDVPDHHEATAVEPIQGINPPGLLSHDQPPTAHERASSGDRGLQSEASSKAGDSSTSVGILTKAHRALKAKLTSAAQRGSRSITPHSSGTIAKKESSSTEETSAKGPALKEPDLNREALLEQSSLKPSRQFTTTVRRAPRTSEAVPSFLDAHIDGRRDSRQHSSTVVVESVPATQVDEQAAKSMARKNATRQQHHPRQSKGAVRTSAELNEARPLAQPIAESQEERMNLGRVPHFHIEARDVAALRERGSPTRFHADTTVRMGRKLYTGCNADEYHPRKNRENRREAHDVKSEALTSTMQKTQGLWNDGEADDLRPRDQLQFQAIRHSHKDTADEKPATDCQGDAAVAVQIQEPATPRQSHLALSPGSAMLRTRASVSGGNVRAMAALFESVSKESQGGPSSPVQGAGGGGAAMTEYVVNATPLRTSRSSKSLRSGELFFPAESYGERAMGGGAGGQDGAGSEHDARQYTQPGSRSIREASADLIVPGASDVEEVSMKRAGNSTNTVGKASMPATEDVPMAQCLRKSRSRSTLGGESSPSRSRSPGTCLLHAQIRSLKMQLATKADECEKLRAELLARSTAAGTVWRESDSAAASLSSQLRWARQEAKAWRERAEAGERRLAAHDRWMPHHATTSDAPLYQQRIPKEPTAGGGELGVLAENAALAEAVLCSLRHPLEQQPRVPITNPANPQPLSPRTALNVNRGRRQLERRRATTPLRGGGQGGPGEWHVSPSAEFQGSCKKENVSDSDSVNSSKTTICHGQSSPEGSRGDEAQSNYARKVGQWPARGSRAVK</sequence>
<dbReference type="RefSeq" id="XP_009224013.1">
    <property type="nucleotide sequence ID" value="XM_009225749.1"/>
</dbReference>
<feature type="compositionally biased region" description="Basic and acidic residues" evidence="1">
    <location>
        <begin position="779"/>
        <end position="788"/>
    </location>
</feature>
<accession>J3P327</accession>
<dbReference type="EMBL" id="GL385398">
    <property type="protein sequence ID" value="EJT74069.1"/>
    <property type="molecule type" value="Genomic_DNA"/>
</dbReference>
<dbReference type="Pfam" id="PF00620">
    <property type="entry name" value="RhoGAP"/>
    <property type="match status" value="1"/>
</dbReference>
<feature type="compositionally biased region" description="Polar residues" evidence="1">
    <location>
        <begin position="1251"/>
        <end position="1262"/>
    </location>
</feature>
<evidence type="ECO:0000256" key="1">
    <source>
        <dbReference type="SAM" id="MobiDB-lite"/>
    </source>
</evidence>
<dbReference type="GeneID" id="20348376"/>
<feature type="compositionally biased region" description="Basic and acidic residues" evidence="1">
    <location>
        <begin position="647"/>
        <end position="657"/>
    </location>
</feature>
<feature type="compositionally biased region" description="Polar residues" evidence="1">
    <location>
        <begin position="658"/>
        <end position="673"/>
    </location>
</feature>
<proteinExistence type="predicted"/>
<evidence type="ECO:0000259" key="2">
    <source>
        <dbReference type="PROSITE" id="PS50238"/>
    </source>
</evidence>
<dbReference type="eggNOG" id="ENOG502SAYM">
    <property type="taxonomic scope" value="Eukaryota"/>
</dbReference>
<feature type="compositionally biased region" description="Basic and acidic residues" evidence="1">
    <location>
        <begin position="604"/>
        <end position="615"/>
    </location>
</feature>
<reference evidence="4" key="5">
    <citation type="submission" date="2018-04" db="UniProtKB">
        <authorList>
            <consortium name="EnsemblFungi"/>
        </authorList>
    </citation>
    <scope>IDENTIFICATION</scope>
    <source>
        <strain evidence="4">R3-111a-1</strain>
    </source>
</reference>
<feature type="compositionally biased region" description="Polar residues" evidence="1">
    <location>
        <begin position="617"/>
        <end position="631"/>
    </location>
</feature>
<protein>
    <recommendedName>
        <fullName evidence="2">Rho-GAP domain-containing protein</fullName>
    </recommendedName>
</protein>
<feature type="region of interest" description="Disordered" evidence="1">
    <location>
        <begin position="567"/>
        <end position="708"/>
    </location>
</feature>
<feature type="compositionally biased region" description="Basic residues" evidence="1">
    <location>
        <begin position="680"/>
        <end position="694"/>
    </location>
</feature>
<dbReference type="SMART" id="SM00324">
    <property type="entry name" value="RhoGAP"/>
    <property type="match status" value="1"/>
</dbReference>
<reference evidence="3" key="2">
    <citation type="submission" date="2010-07" db="EMBL/GenBank/DDBJ databases">
        <authorList>
            <consortium name="The Broad Institute Genome Sequencing Platform"/>
            <consortium name="Broad Institute Genome Sequencing Center for Infectious Disease"/>
            <person name="Ma L.-J."/>
            <person name="Dead R."/>
            <person name="Young S."/>
            <person name="Zeng Q."/>
            <person name="Koehrsen M."/>
            <person name="Alvarado L."/>
            <person name="Berlin A."/>
            <person name="Chapman S.B."/>
            <person name="Chen Z."/>
            <person name="Freedman E."/>
            <person name="Gellesch M."/>
            <person name="Goldberg J."/>
            <person name="Griggs A."/>
            <person name="Gujja S."/>
            <person name="Heilman E.R."/>
            <person name="Heiman D."/>
            <person name="Hepburn T."/>
            <person name="Howarth C."/>
            <person name="Jen D."/>
            <person name="Larson L."/>
            <person name="Mehta T."/>
            <person name="Neiman D."/>
            <person name="Pearson M."/>
            <person name="Roberts A."/>
            <person name="Saif S."/>
            <person name="Shea T."/>
            <person name="Shenoy N."/>
            <person name="Sisk P."/>
            <person name="Stolte C."/>
            <person name="Sykes S."/>
            <person name="Walk T."/>
            <person name="White J."/>
            <person name="Yandava C."/>
            <person name="Haas B."/>
            <person name="Nusbaum C."/>
            <person name="Birren B."/>
        </authorList>
    </citation>
    <scope>NUCLEOTIDE SEQUENCE</scope>
    <source>
        <strain evidence="3">R3-111a-1</strain>
    </source>
</reference>
<dbReference type="STRING" id="644352.J3P327"/>
<dbReference type="Proteomes" id="UP000006039">
    <property type="component" value="Unassembled WGS sequence"/>
</dbReference>
<dbReference type="PROSITE" id="PS50238">
    <property type="entry name" value="RHOGAP"/>
    <property type="match status" value="1"/>
</dbReference>
<keyword evidence="5" id="KW-1185">Reference proteome</keyword>
<dbReference type="EnsemblFungi" id="EJT74069">
    <property type="protein sequence ID" value="EJT74069"/>
    <property type="gene ID" value="GGTG_07918"/>
</dbReference>
<feature type="compositionally biased region" description="Polar residues" evidence="1">
    <location>
        <begin position="541"/>
        <end position="554"/>
    </location>
</feature>
<feature type="region of interest" description="Disordered" evidence="1">
    <location>
        <begin position="511"/>
        <end position="554"/>
    </location>
</feature>
<dbReference type="SUPFAM" id="SSF48350">
    <property type="entry name" value="GTPase activation domain, GAP"/>
    <property type="match status" value="1"/>
</dbReference>
<feature type="region of interest" description="Disordered" evidence="1">
    <location>
        <begin position="767"/>
        <end position="790"/>
    </location>
</feature>
<dbReference type="InterPro" id="IPR008936">
    <property type="entry name" value="Rho_GTPase_activation_prot"/>
</dbReference>
<evidence type="ECO:0000313" key="4">
    <source>
        <dbReference type="EnsemblFungi" id="EJT74069"/>
    </source>
</evidence>
<dbReference type="VEuPathDB" id="FungiDB:GGTG_07918"/>
<feature type="region of interest" description="Disordered" evidence="1">
    <location>
        <begin position="324"/>
        <end position="350"/>
    </location>
</feature>
<evidence type="ECO:0000313" key="3">
    <source>
        <dbReference type="EMBL" id="EJT74069.1"/>
    </source>
</evidence>
<evidence type="ECO:0000313" key="5">
    <source>
        <dbReference type="Proteomes" id="UP000006039"/>
    </source>
</evidence>
<dbReference type="InterPro" id="IPR000198">
    <property type="entry name" value="RhoGAP_dom"/>
</dbReference>
<feature type="region of interest" description="Disordered" evidence="1">
    <location>
        <begin position="945"/>
        <end position="1042"/>
    </location>
</feature>
<dbReference type="OrthoDB" id="9994905at2759"/>
<gene>
    <name evidence="4" type="primary">20348376</name>
    <name evidence="3" type="ORF">GGTG_07918</name>
</gene>
<name>J3P327_GAET3</name>
<feature type="compositionally biased region" description="Polar residues" evidence="1">
    <location>
        <begin position="570"/>
        <end position="586"/>
    </location>
</feature>
<feature type="region of interest" description="Disordered" evidence="1">
    <location>
        <begin position="1176"/>
        <end position="1289"/>
    </location>
</feature>